<dbReference type="Pfam" id="PF00169">
    <property type="entry name" value="PH"/>
    <property type="match status" value="2"/>
</dbReference>
<dbReference type="Gene3D" id="2.30.29.30">
    <property type="entry name" value="Pleckstrin-homology domain (PH domain)/Phosphotyrosine-binding domain (PTB)"/>
    <property type="match status" value="2"/>
</dbReference>
<protein>
    <recommendedName>
        <fullName evidence="2">PH domain-containing protein</fullName>
    </recommendedName>
</protein>
<feature type="domain" description="PH" evidence="2">
    <location>
        <begin position="41"/>
        <end position="140"/>
    </location>
</feature>
<dbReference type="AlphaFoldDB" id="A0A1E4TTS3"/>
<dbReference type="InterPro" id="IPR001849">
    <property type="entry name" value="PH_domain"/>
</dbReference>
<keyword evidence="4" id="KW-1185">Reference proteome</keyword>
<dbReference type="PANTHER" id="PTHR14336">
    <property type="entry name" value="TANDEM PH DOMAIN CONTAINING PROTEIN"/>
    <property type="match status" value="1"/>
</dbReference>
<accession>A0A1E4TTS3</accession>
<dbReference type="Proteomes" id="UP000094236">
    <property type="component" value="Unassembled WGS sequence"/>
</dbReference>
<feature type="compositionally biased region" description="Polar residues" evidence="1">
    <location>
        <begin position="201"/>
        <end position="210"/>
    </location>
</feature>
<evidence type="ECO:0000313" key="3">
    <source>
        <dbReference type="EMBL" id="ODV95203.1"/>
    </source>
</evidence>
<dbReference type="PROSITE" id="PS50003">
    <property type="entry name" value="PH_DOMAIN"/>
    <property type="match status" value="2"/>
</dbReference>
<dbReference type="SMART" id="SM00233">
    <property type="entry name" value="PH"/>
    <property type="match status" value="2"/>
</dbReference>
<feature type="region of interest" description="Disordered" evidence="1">
    <location>
        <begin position="148"/>
        <end position="230"/>
    </location>
</feature>
<sequence>MKGLIPKLYHNHQHHTFIQDKTNDIEEIKKLNKEQIENPNKLIVSSYLHKKSSKYHNYKKRWFVLRNCQLSYYKDSQEHKPLGVINGSNLLSFNVDDNTNHHHSNKYYFKIHTSHKEFQLYAEDKDTMQRWVAGLRSVIDYNNESFEEVLEPENKSHEDEDENENENENRNGNGNGNNQSDHDDIAESPIPLEKDPPPFIYQNNSSNDQFSGVDDNNYISNASDSNLTHQQSQQPILPIINENGLDQEKVEKERLKIKAELLKEKAGLVEESQNNKEGDLKDDYLSSSAKHEIIIEKGEMKRLYKRYNQWKRFYIILTNKRLIFYKDQGSNFANSNFSEKLRSEKPAKIILMDDVLDIVELDPLSKTKNWCLLIITTKKRIRFSVENEDELIKWLVAIKMLLSKRKGKTNK</sequence>
<proteinExistence type="predicted"/>
<evidence type="ECO:0000313" key="4">
    <source>
        <dbReference type="Proteomes" id="UP000094236"/>
    </source>
</evidence>
<reference evidence="4" key="1">
    <citation type="submission" date="2016-05" db="EMBL/GenBank/DDBJ databases">
        <title>Comparative genomics of biotechnologically important yeasts.</title>
        <authorList>
            <consortium name="DOE Joint Genome Institute"/>
            <person name="Riley R."/>
            <person name="Haridas S."/>
            <person name="Wolfe K.H."/>
            <person name="Lopes M.R."/>
            <person name="Hittinger C.T."/>
            <person name="Goker M."/>
            <person name="Salamov A."/>
            <person name="Wisecaver J."/>
            <person name="Long T.M."/>
            <person name="Aerts A.L."/>
            <person name="Barry K."/>
            <person name="Choi C."/>
            <person name="Clum A."/>
            <person name="Coughlan A.Y."/>
            <person name="Deshpande S."/>
            <person name="Douglass A.P."/>
            <person name="Hanson S.J."/>
            <person name="Klenk H.-P."/>
            <person name="Labutti K."/>
            <person name="Lapidus A."/>
            <person name="Lindquist E."/>
            <person name="Lipzen A."/>
            <person name="Meier-Kolthoff J.P."/>
            <person name="Ohm R.A."/>
            <person name="Otillar R.P."/>
            <person name="Pangilinan J."/>
            <person name="Peng Y."/>
            <person name="Rokas A."/>
            <person name="Rosa C.A."/>
            <person name="Scheuner C."/>
            <person name="Sibirny A.A."/>
            <person name="Slot J.C."/>
            <person name="Stielow J.B."/>
            <person name="Sun H."/>
            <person name="Kurtzman C.P."/>
            <person name="Blackwell M."/>
            <person name="Grigoriev I.V."/>
            <person name="Jeffries T.W."/>
        </authorList>
    </citation>
    <scope>NUCLEOTIDE SEQUENCE [LARGE SCALE GENOMIC DNA]</scope>
    <source>
        <strain evidence="4">NRRL Y-2460</strain>
    </source>
</reference>
<evidence type="ECO:0000256" key="1">
    <source>
        <dbReference type="SAM" id="MobiDB-lite"/>
    </source>
</evidence>
<evidence type="ECO:0000259" key="2">
    <source>
        <dbReference type="PROSITE" id="PS50003"/>
    </source>
</evidence>
<organism evidence="3 4">
    <name type="scientific">Pachysolen tannophilus NRRL Y-2460</name>
    <dbReference type="NCBI Taxonomy" id="669874"/>
    <lineage>
        <taxon>Eukaryota</taxon>
        <taxon>Fungi</taxon>
        <taxon>Dikarya</taxon>
        <taxon>Ascomycota</taxon>
        <taxon>Saccharomycotina</taxon>
        <taxon>Pichiomycetes</taxon>
        <taxon>Pachysolenaceae</taxon>
        <taxon>Pachysolen</taxon>
    </lineage>
</organism>
<dbReference type="OrthoDB" id="2157866at2759"/>
<gene>
    <name evidence="3" type="ORF">PACTADRAFT_33781</name>
</gene>
<dbReference type="FunFam" id="2.30.29.30:FF:000286">
    <property type="entry name" value="PH-protein kinase domain containing protein"/>
    <property type="match status" value="1"/>
</dbReference>
<dbReference type="InterPro" id="IPR011993">
    <property type="entry name" value="PH-like_dom_sf"/>
</dbReference>
<name>A0A1E4TTS3_PACTA</name>
<dbReference type="SUPFAM" id="SSF50729">
    <property type="entry name" value="PH domain-like"/>
    <property type="match status" value="2"/>
</dbReference>
<dbReference type="InterPro" id="IPR051707">
    <property type="entry name" value="PI-Interact_SigTrans_Reg"/>
</dbReference>
<dbReference type="EMBL" id="KV454014">
    <property type="protein sequence ID" value="ODV95203.1"/>
    <property type="molecule type" value="Genomic_DNA"/>
</dbReference>
<feature type="compositionally biased region" description="Polar residues" evidence="1">
    <location>
        <begin position="217"/>
        <end position="230"/>
    </location>
</feature>
<feature type="domain" description="PH" evidence="2">
    <location>
        <begin position="293"/>
        <end position="403"/>
    </location>
</feature>
<dbReference type="STRING" id="669874.A0A1E4TTS3"/>